<sequence length="115" mass="12796">MAVLELVSSSPDWMGALTVALTRPAGVPERRTGEDPWAPGAARAERPRRISDDLAWLRQAFDEPGEHGLKTMDDTAAVAAWETDHEAQERLGRLRDRRVLEAAGFLLHEEERIAV</sequence>
<comment type="caution">
    <text evidence="1">The sequence shown here is derived from an EMBL/GenBank/DDBJ whole genome shotgun (WGS) entry which is preliminary data.</text>
</comment>
<keyword evidence="2" id="KW-1185">Reference proteome</keyword>
<gene>
    <name evidence="1" type="ORF">C8N24_5388</name>
</gene>
<dbReference type="Proteomes" id="UP000278962">
    <property type="component" value="Unassembled WGS sequence"/>
</dbReference>
<dbReference type="OrthoDB" id="5243856at2"/>
<name>A0A660L0A4_9ACTN</name>
<accession>A0A660L0A4</accession>
<organism evidence="1 2">
    <name type="scientific">Solirubrobacter pauli</name>
    <dbReference type="NCBI Taxonomy" id="166793"/>
    <lineage>
        <taxon>Bacteria</taxon>
        <taxon>Bacillati</taxon>
        <taxon>Actinomycetota</taxon>
        <taxon>Thermoleophilia</taxon>
        <taxon>Solirubrobacterales</taxon>
        <taxon>Solirubrobacteraceae</taxon>
        <taxon>Solirubrobacter</taxon>
    </lineage>
</organism>
<dbReference type="EMBL" id="RBIL01000002">
    <property type="protein sequence ID" value="RKQ87367.1"/>
    <property type="molecule type" value="Genomic_DNA"/>
</dbReference>
<protein>
    <submittedName>
        <fullName evidence="1">Uncharacterized protein</fullName>
    </submittedName>
</protein>
<evidence type="ECO:0000313" key="2">
    <source>
        <dbReference type="Proteomes" id="UP000278962"/>
    </source>
</evidence>
<reference evidence="1 2" key="1">
    <citation type="submission" date="2018-10" db="EMBL/GenBank/DDBJ databases">
        <title>Genomic Encyclopedia of Archaeal and Bacterial Type Strains, Phase II (KMG-II): from individual species to whole genera.</title>
        <authorList>
            <person name="Goeker M."/>
        </authorList>
    </citation>
    <scope>NUCLEOTIDE SEQUENCE [LARGE SCALE GENOMIC DNA]</scope>
    <source>
        <strain evidence="1 2">DSM 14954</strain>
    </source>
</reference>
<proteinExistence type="predicted"/>
<evidence type="ECO:0000313" key="1">
    <source>
        <dbReference type="EMBL" id="RKQ87367.1"/>
    </source>
</evidence>
<dbReference type="RefSeq" id="WP_147448002.1">
    <property type="nucleotide sequence ID" value="NZ_RBIL01000002.1"/>
</dbReference>
<dbReference type="AlphaFoldDB" id="A0A660L0A4"/>